<evidence type="ECO:0000313" key="3">
    <source>
        <dbReference type="EMBL" id="KNC79737.1"/>
    </source>
</evidence>
<evidence type="ECO:0000313" key="4">
    <source>
        <dbReference type="Proteomes" id="UP000054560"/>
    </source>
</evidence>
<evidence type="ECO:0000256" key="1">
    <source>
        <dbReference type="SAM" id="Coils"/>
    </source>
</evidence>
<feature type="region of interest" description="Disordered" evidence="2">
    <location>
        <begin position="839"/>
        <end position="892"/>
    </location>
</feature>
<feature type="coiled-coil region" evidence="1">
    <location>
        <begin position="562"/>
        <end position="599"/>
    </location>
</feature>
<feature type="compositionally biased region" description="Basic and acidic residues" evidence="2">
    <location>
        <begin position="488"/>
        <end position="505"/>
    </location>
</feature>
<feature type="compositionally biased region" description="Basic and acidic residues" evidence="2">
    <location>
        <begin position="642"/>
        <end position="667"/>
    </location>
</feature>
<feature type="region of interest" description="Disordered" evidence="2">
    <location>
        <begin position="318"/>
        <end position="354"/>
    </location>
</feature>
<dbReference type="AlphaFoldDB" id="A0A0L0FSG0"/>
<feature type="compositionally biased region" description="Acidic residues" evidence="2">
    <location>
        <begin position="478"/>
        <end position="487"/>
    </location>
</feature>
<feature type="compositionally biased region" description="Basic and acidic residues" evidence="2">
    <location>
        <begin position="751"/>
        <end position="766"/>
    </location>
</feature>
<feature type="region of interest" description="Disordered" evidence="2">
    <location>
        <begin position="642"/>
        <end position="783"/>
    </location>
</feature>
<proteinExistence type="predicted"/>
<organism evidence="3 4">
    <name type="scientific">Sphaeroforma arctica JP610</name>
    <dbReference type="NCBI Taxonomy" id="667725"/>
    <lineage>
        <taxon>Eukaryota</taxon>
        <taxon>Ichthyosporea</taxon>
        <taxon>Ichthyophonida</taxon>
        <taxon>Sphaeroforma</taxon>
    </lineage>
</organism>
<dbReference type="RefSeq" id="XP_014153639.1">
    <property type="nucleotide sequence ID" value="XM_014298164.1"/>
</dbReference>
<evidence type="ECO:0000256" key="2">
    <source>
        <dbReference type="SAM" id="MobiDB-lite"/>
    </source>
</evidence>
<name>A0A0L0FSG0_9EUKA</name>
<feature type="compositionally biased region" description="Basic and acidic residues" evidence="2">
    <location>
        <begin position="322"/>
        <end position="345"/>
    </location>
</feature>
<protein>
    <submittedName>
        <fullName evidence="3">Uncharacterized protein</fullName>
    </submittedName>
</protein>
<feature type="coiled-coil region" evidence="1">
    <location>
        <begin position="246"/>
        <end position="280"/>
    </location>
</feature>
<feature type="compositionally biased region" description="Polar residues" evidence="2">
    <location>
        <begin position="671"/>
        <end position="693"/>
    </location>
</feature>
<feature type="region of interest" description="Disordered" evidence="2">
    <location>
        <begin position="169"/>
        <end position="207"/>
    </location>
</feature>
<dbReference type="EMBL" id="KQ242253">
    <property type="protein sequence ID" value="KNC79737.1"/>
    <property type="molecule type" value="Genomic_DNA"/>
</dbReference>
<feature type="compositionally biased region" description="Low complexity" evidence="2">
    <location>
        <begin position="466"/>
        <end position="477"/>
    </location>
</feature>
<dbReference type="GeneID" id="25908380"/>
<feature type="coiled-coil region" evidence="1">
    <location>
        <begin position="67"/>
        <end position="94"/>
    </location>
</feature>
<keyword evidence="1" id="KW-0175">Coiled coil</keyword>
<feature type="region of interest" description="Disordered" evidence="2">
    <location>
        <begin position="450"/>
        <end position="505"/>
    </location>
</feature>
<reference evidence="3 4" key="1">
    <citation type="submission" date="2011-02" db="EMBL/GenBank/DDBJ databases">
        <title>The Genome Sequence of Sphaeroforma arctica JP610.</title>
        <authorList>
            <consortium name="The Broad Institute Genome Sequencing Platform"/>
            <person name="Russ C."/>
            <person name="Cuomo C."/>
            <person name="Young S.K."/>
            <person name="Zeng Q."/>
            <person name="Gargeya S."/>
            <person name="Alvarado L."/>
            <person name="Berlin A."/>
            <person name="Chapman S.B."/>
            <person name="Chen Z."/>
            <person name="Freedman E."/>
            <person name="Gellesch M."/>
            <person name="Goldberg J."/>
            <person name="Griggs A."/>
            <person name="Gujja S."/>
            <person name="Heilman E."/>
            <person name="Heiman D."/>
            <person name="Howarth C."/>
            <person name="Mehta T."/>
            <person name="Neiman D."/>
            <person name="Pearson M."/>
            <person name="Roberts A."/>
            <person name="Saif S."/>
            <person name="Shea T."/>
            <person name="Shenoy N."/>
            <person name="Sisk P."/>
            <person name="Stolte C."/>
            <person name="Sykes S."/>
            <person name="White J."/>
            <person name="Yandava C."/>
            <person name="Burger G."/>
            <person name="Gray M.W."/>
            <person name="Holland P.W.H."/>
            <person name="King N."/>
            <person name="Lang F.B.F."/>
            <person name="Roger A.J."/>
            <person name="Ruiz-Trillo I."/>
            <person name="Haas B."/>
            <person name="Nusbaum C."/>
            <person name="Birren B."/>
        </authorList>
    </citation>
    <scope>NUCLEOTIDE SEQUENCE [LARGE SCALE GENOMIC DNA]</scope>
    <source>
        <strain evidence="3 4">JP610</strain>
    </source>
</reference>
<sequence>MATPAVSAPMLGEEVTLSDSIEGVQSGVYYKESYVRQLIGDIQRKNAAIDAFKDDQARGDVHAQNIIEEKLLIVRALEGELARARQEVHWLKCEVSVLSEREQNQRATVKPLADANAEEKKGLLAVCNGDAQSVNVDVNAIVDAQATASKGEKRLEASALYPAVYDEGDDRDVLNTTKPGLKDPENSRNNSEGKAMDMEDDSVEQRSDTQGVFLDDYFTAHWDAQDTHMHADESDATGAVVAEKDLGRTKEALVRKEEDLSNLRKELADIQDQLEKEKSAHRHLQFENARLSLLGHHHAQRLESDDNDAEMGMDTVENTTKVSEKSDKVSEKSDNVSEKSDKENDAGDSQRMGMGHWSGDAFSSACERQLEEKYSALRALYDNIPTTLREANDKYDAYVRQTKLEYDRLKEQSDKDWKEAGVAKLLAEEWENKFRILEIQTEKAAAQADNAQLKAKESDESDESCARATATATGAESGVEEEGEVDAEQWKTHNSDNRPREDMERKHAAELKDRDDVIATLTEEIQGLKTKCADQKKLVEELDWPEATDLSDSMYMDNLGQVVLLAKKEQDLEAAHEKLKKQSKRMKDLEKQLTTTCKQLEAKDKALSARDVVIKTQAERIEANDERIKVKDEEIRKKDAIVGSKDDEIGKKDAIIRNKEKEIRVLETDSETIPNISAVSKASESGQTSNAGASISPEPKAPSKPVSTSNTDSDEPLPKLSWKGGSVKRTHDASTGVGSSDQTRKSPLHPRMPELRKIENKVDSRAKPSHPSPYKCTTGILPGPKSAADKELAFGRWTPKAATTAKQEARVRTFLTPRGTDKPGFYSNNNHCFLSGGQGGSIGAGTERPGTSPGRAASGINNFNTMLGRRAEKGKSPEPKRKKACQEFIEID</sequence>
<accession>A0A0L0FSG0</accession>
<feature type="compositionally biased region" description="Basic and acidic residues" evidence="2">
    <location>
        <begin position="869"/>
        <end position="879"/>
    </location>
</feature>
<keyword evidence="4" id="KW-1185">Reference proteome</keyword>
<gene>
    <name evidence="3" type="ORF">SARC_07876</name>
</gene>
<dbReference type="Proteomes" id="UP000054560">
    <property type="component" value="Unassembled WGS sequence"/>
</dbReference>